<dbReference type="PANTHER" id="PTHR12241">
    <property type="entry name" value="TUBULIN POLYGLUTAMYLASE"/>
    <property type="match status" value="1"/>
</dbReference>
<evidence type="ECO:0000256" key="1">
    <source>
        <dbReference type="ARBA" id="ARBA00022598"/>
    </source>
</evidence>
<dbReference type="EMBL" id="KZ994788">
    <property type="protein sequence ID" value="RKO92073.1"/>
    <property type="molecule type" value="Genomic_DNA"/>
</dbReference>
<dbReference type="GO" id="GO:0070740">
    <property type="term" value="F:tubulin-glutamic acid ligase activity"/>
    <property type="evidence" value="ECO:0007669"/>
    <property type="project" value="TreeGrafter"/>
</dbReference>
<protein>
    <submittedName>
        <fullName evidence="5">Tubulin-tyrosine ligase family-domain-containing protein</fullName>
    </submittedName>
</protein>
<gene>
    <name evidence="5" type="ORF">BDK51DRAFT_26252</name>
</gene>
<dbReference type="PANTHER" id="PTHR12241:SF118">
    <property type="entry name" value="TUBULIN POLYGLUTAMYLASE TTLL2-RELATED"/>
    <property type="match status" value="1"/>
</dbReference>
<dbReference type="InterPro" id="IPR004344">
    <property type="entry name" value="TTL/TTLL_fam"/>
</dbReference>
<dbReference type="AlphaFoldDB" id="A0A4P9WJF5"/>
<dbReference type="GO" id="GO:0036064">
    <property type="term" value="C:ciliary basal body"/>
    <property type="evidence" value="ECO:0007669"/>
    <property type="project" value="TreeGrafter"/>
</dbReference>
<dbReference type="GO" id="GO:0015631">
    <property type="term" value="F:tubulin binding"/>
    <property type="evidence" value="ECO:0007669"/>
    <property type="project" value="TreeGrafter"/>
</dbReference>
<dbReference type="Proteomes" id="UP000269721">
    <property type="component" value="Unassembled WGS sequence"/>
</dbReference>
<keyword evidence="4" id="KW-0812">Transmembrane</keyword>
<sequence>MKCTSDQSTDNQAPPAVLYYRMGDGPSLVRDVLESKGWQPYVEGSSPYWNLWWKGSRYRNSEYENCRPWQRLNHFPKTAVITRKGLYGSFLVFAHLIWAEFLSFVGFRKDTLFRLLRTMKGIHGAAYDFFPQGFSLPNEYLKFVRVYSEEDEKGLQVRDRELCPAEKFPTMWICKPADSSRGRGIFVFRNLCDLTYDCHTMSEKLKELRLLSAIVQRYIPRPWLISGYKFDMRCYVVVKSYNPLIVYLYDEGLARFATDLFADLAFRPPNILRTIPTMKSSYDTTALGNVFSHLTNTSINKLSPTLDHNKDEIGPGCRWTFRRLRAYFEDRELDFDRLWRRMQGIILLTLLPVSPEVPKTPGGCFELYGFDIIIDESMRPWLLEVNLSPALSVESDVDMVIKRFSGLDFALTRFIFPKPLIEDVVAVAGITQEHAAQAEAYAATQAVQYTKGSPSLLPGFCPPPADARIGNFRRIFPYNRVSAGWKVEKGGSGPSPQLDVLATHVRGHLREDKRESNAAFGFSTSPPLHSNTASYHFGSSPLSGEWFKTSKKRS</sequence>
<evidence type="ECO:0000313" key="6">
    <source>
        <dbReference type="Proteomes" id="UP000269721"/>
    </source>
</evidence>
<dbReference type="PROSITE" id="PS51221">
    <property type="entry name" value="TTL"/>
    <property type="match status" value="1"/>
</dbReference>
<name>A0A4P9WJF5_9FUNG</name>
<keyword evidence="2" id="KW-0547">Nucleotide-binding</keyword>
<evidence type="ECO:0000256" key="2">
    <source>
        <dbReference type="ARBA" id="ARBA00022741"/>
    </source>
</evidence>
<dbReference type="SUPFAM" id="SSF56059">
    <property type="entry name" value="Glutathione synthetase ATP-binding domain-like"/>
    <property type="match status" value="1"/>
</dbReference>
<proteinExistence type="predicted"/>
<dbReference type="OrthoDB" id="202825at2759"/>
<organism evidence="5 6">
    <name type="scientific">Blyttiomyces helicus</name>
    <dbReference type="NCBI Taxonomy" id="388810"/>
    <lineage>
        <taxon>Eukaryota</taxon>
        <taxon>Fungi</taxon>
        <taxon>Fungi incertae sedis</taxon>
        <taxon>Chytridiomycota</taxon>
        <taxon>Chytridiomycota incertae sedis</taxon>
        <taxon>Chytridiomycetes</taxon>
        <taxon>Chytridiomycetes incertae sedis</taxon>
        <taxon>Blyttiomyces</taxon>
    </lineage>
</organism>
<keyword evidence="4" id="KW-1133">Transmembrane helix</keyword>
<keyword evidence="6" id="KW-1185">Reference proteome</keyword>
<keyword evidence="1 5" id="KW-0436">Ligase</keyword>
<dbReference type="GO" id="GO:0000226">
    <property type="term" value="P:microtubule cytoskeleton organization"/>
    <property type="evidence" value="ECO:0007669"/>
    <property type="project" value="TreeGrafter"/>
</dbReference>
<reference evidence="6" key="1">
    <citation type="journal article" date="2018" name="Nat. Microbiol.">
        <title>Leveraging single-cell genomics to expand the fungal tree of life.</title>
        <authorList>
            <person name="Ahrendt S.R."/>
            <person name="Quandt C.A."/>
            <person name="Ciobanu D."/>
            <person name="Clum A."/>
            <person name="Salamov A."/>
            <person name="Andreopoulos B."/>
            <person name="Cheng J.F."/>
            <person name="Woyke T."/>
            <person name="Pelin A."/>
            <person name="Henrissat B."/>
            <person name="Reynolds N.K."/>
            <person name="Benny G.L."/>
            <person name="Smith M.E."/>
            <person name="James T.Y."/>
            <person name="Grigoriev I.V."/>
        </authorList>
    </citation>
    <scope>NUCLEOTIDE SEQUENCE [LARGE SCALE GENOMIC DNA]</scope>
</reference>
<accession>A0A4P9WJF5</accession>
<keyword evidence="4" id="KW-0472">Membrane</keyword>
<evidence type="ECO:0000313" key="5">
    <source>
        <dbReference type="EMBL" id="RKO92073.1"/>
    </source>
</evidence>
<dbReference type="GO" id="GO:0005524">
    <property type="term" value="F:ATP binding"/>
    <property type="evidence" value="ECO:0007669"/>
    <property type="project" value="UniProtKB-KW"/>
</dbReference>
<evidence type="ECO:0000256" key="4">
    <source>
        <dbReference type="SAM" id="Phobius"/>
    </source>
</evidence>
<evidence type="ECO:0000256" key="3">
    <source>
        <dbReference type="ARBA" id="ARBA00022840"/>
    </source>
</evidence>
<feature type="transmembrane region" description="Helical" evidence="4">
    <location>
        <begin position="86"/>
        <end position="107"/>
    </location>
</feature>
<keyword evidence="3" id="KW-0067">ATP-binding</keyword>
<dbReference type="Gene3D" id="3.30.470.20">
    <property type="entry name" value="ATP-grasp fold, B domain"/>
    <property type="match status" value="1"/>
</dbReference>
<dbReference type="Pfam" id="PF03133">
    <property type="entry name" value="TTL"/>
    <property type="match status" value="1"/>
</dbReference>